<dbReference type="AlphaFoldDB" id="A0A6C0KMV6"/>
<dbReference type="EMBL" id="MN740943">
    <property type="protein sequence ID" value="QHU18949.1"/>
    <property type="molecule type" value="Genomic_DNA"/>
</dbReference>
<sequence length="71" mass="7482">MPSFSLSGSGGRSSGVNYATASMFDRIRAATNNQDYRNARLAGLALAVSYQAVTGASGGSLKRIPNYGRYM</sequence>
<reference evidence="1" key="1">
    <citation type="journal article" date="2020" name="Nature">
        <title>Giant virus diversity and host interactions through global metagenomics.</title>
        <authorList>
            <person name="Schulz F."/>
            <person name="Roux S."/>
            <person name="Paez-Espino D."/>
            <person name="Jungbluth S."/>
            <person name="Walsh D.A."/>
            <person name="Denef V.J."/>
            <person name="McMahon K.D."/>
            <person name="Konstantinidis K.T."/>
            <person name="Eloe-Fadrosh E.A."/>
            <person name="Kyrpides N.C."/>
            <person name="Woyke T."/>
        </authorList>
    </citation>
    <scope>NUCLEOTIDE SEQUENCE</scope>
    <source>
        <strain evidence="1">GVMAG-S-3300013014-104</strain>
    </source>
</reference>
<proteinExistence type="predicted"/>
<protein>
    <submittedName>
        <fullName evidence="1">Uncharacterized protein</fullName>
    </submittedName>
</protein>
<accession>A0A6C0KMV6</accession>
<organism evidence="1">
    <name type="scientific">viral metagenome</name>
    <dbReference type="NCBI Taxonomy" id="1070528"/>
    <lineage>
        <taxon>unclassified sequences</taxon>
        <taxon>metagenomes</taxon>
        <taxon>organismal metagenomes</taxon>
    </lineage>
</organism>
<name>A0A6C0KMV6_9ZZZZ</name>
<evidence type="ECO:0000313" key="1">
    <source>
        <dbReference type="EMBL" id="QHU18949.1"/>
    </source>
</evidence>